<dbReference type="AlphaFoldDB" id="A0A067TQS1"/>
<evidence type="ECO:0000313" key="2">
    <source>
        <dbReference type="Proteomes" id="UP000027222"/>
    </source>
</evidence>
<dbReference type="Proteomes" id="UP000027222">
    <property type="component" value="Unassembled WGS sequence"/>
</dbReference>
<reference evidence="2" key="1">
    <citation type="journal article" date="2014" name="Proc. Natl. Acad. Sci. U.S.A.">
        <title>Extensive sampling of basidiomycete genomes demonstrates inadequacy of the white-rot/brown-rot paradigm for wood decay fungi.</title>
        <authorList>
            <person name="Riley R."/>
            <person name="Salamov A.A."/>
            <person name="Brown D.W."/>
            <person name="Nagy L.G."/>
            <person name="Floudas D."/>
            <person name="Held B.W."/>
            <person name="Levasseur A."/>
            <person name="Lombard V."/>
            <person name="Morin E."/>
            <person name="Otillar R."/>
            <person name="Lindquist E.A."/>
            <person name="Sun H."/>
            <person name="LaButti K.M."/>
            <person name="Schmutz J."/>
            <person name="Jabbour D."/>
            <person name="Luo H."/>
            <person name="Baker S.E."/>
            <person name="Pisabarro A.G."/>
            <person name="Walton J.D."/>
            <person name="Blanchette R.A."/>
            <person name="Henrissat B."/>
            <person name="Martin F."/>
            <person name="Cullen D."/>
            <person name="Hibbett D.S."/>
            <person name="Grigoriev I.V."/>
        </authorList>
    </citation>
    <scope>NUCLEOTIDE SEQUENCE [LARGE SCALE GENOMIC DNA]</scope>
    <source>
        <strain evidence="2">CBS 339.88</strain>
    </source>
</reference>
<gene>
    <name evidence="1" type="ORF">GALMADRAFT_720477</name>
</gene>
<keyword evidence="2" id="KW-1185">Reference proteome</keyword>
<dbReference type="HOGENOM" id="CLU_3032495_0_0_1"/>
<accession>A0A067TQS1</accession>
<organism evidence="1 2">
    <name type="scientific">Galerina marginata (strain CBS 339.88)</name>
    <dbReference type="NCBI Taxonomy" id="685588"/>
    <lineage>
        <taxon>Eukaryota</taxon>
        <taxon>Fungi</taxon>
        <taxon>Dikarya</taxon>
        <taxon>Basidiomycota</taxon>
        <taxon>Agaricomycotina</taxon>
        <taxon>Agaricomycetes</taxon>
        <taxon>Agaricomycetidae</taxon>
        <taxon>Agaricales</taxon>
        <taxon>Agaricineae</taxon>
        <taxon>Strophariaceae</taxon>
        <taxon>Galerina</taxon>
    </lineage>
</organism>
<sequence>MSFALVEFFGRINGVRISYGVNPMYPGGLARPERAPVLREWVLHPSLIPPPLQVA</sequence>
<evidence type="ECO:0000313" key="1">
    <source>
        <dbReference type="EMBL" id="KDR84672.1"/>
    </source>
</evidence>
<name>A0A067TQS1_GALM3</name>
<dbReference type="EMBL" id="KL142368">
    <property type="protein sequence ID" value="KDR84672.1"/>
    <property type="molecule type" value="Genomic_DNA"/>
</dbReference>
<protein>
    <submittedName>
        <fullName evidence="1">Uncharacterized protein</fullName>
    </submittedName>
</protein>
<proteinExistence type="predicted"/>